<evidence type="ECO:0000313" key="2">
    <source>
        <dbReference type="EMBL" id="MED6107563.1"/>
    </source>
</evidence>
<feature type="region of interest" description="Disordered" evidence="1">
    <location>
        <begin position="205"/>
        <end position="239"/>
    </location>
</feature>
<dbReference type="EMBL" id="JASCZI010000042">
    <property type="protein sequence ID" value="MED6107563.1"/>
    <property type="molecule type" value="Genomic_DNA"/>
</dbReference>
<feature type="compositionally biased region" description="Polar residues" evidence="1">
    <location>
        <begin position="224"/>
        <end position="239"/>
    </location>
</feature>
<dbReference type="InterPro" id="IPR053098">
    <property type="entry name" value="Petuviruses_polyprotein"/>
</dbReference>
<feature type="compositionally biased region" description="Polar residues" evidence="1">
    <location>
        <begin position="162"/>
        <end position="173"/>
    </location>
</feature>
<organism evidence="2 3">
    <name type="scientific">Stylosanthes scabra</name>
    <dbReference type="NCBI Taxonomy" id="79078"/>
    <lineage>
        <taxon>Eukaryota</taxon>
        <taxon>Viridiplantae</taxon>
        <taxon>Streptophyta</taxon>
        <taxon>Embryophyta</taxon>
        <taxon>Tracheophyta</taxon>
        <taxon>Spermatophyta</taxon>
        <taxon>Magnoliopsida</taxon>
        <taxon>eudicotyledons</taxon>
        <taxon>Gunneridae</taxon>
        <taxon>Pentapetalae</taxon>
        <taxon>rosids</taxon>
        <taxon>fabids</taxon>
        <taxon>Fabales</taxon>
        <taxon>Fabaceae</taxon>
        <taxon>Papilionoideae</taxon>
        <taxon>50 kb inversion clade</taxon>
        <taxon>dalbergioids sensu lato</taxon>
        <taxon>Dalbergieae</taxon>
        <taxon>Pterocarpus clade</taxon>
        <taxon>Stylosanthes</taxon>
    </lineage>
</organism>
<dbReference type="PANTHER" id="PTHR48435">
    <property type="entry name" value="POLYPROTEIN"/>
    <property type="match status" value="1"/>
</dbReference>
<protein>
    <submittedName>
        <fullName evidence="2">Uncharacterized protein</fullName>
    </submittedName>
</protein>
<feature type="region of interest" description="Disordered" evidence="1">
    <location>
        <begin position="108"/>
        <end position="189"/>
    </location>
</feature>
<reference evidence="2 3" key="1">
    <citation type="journal article" date="2023" name="Plants (Basel)">
        <title>Bridging the Gap: Combining Genomics and Transcriptomics Approaches to Understand Stylosanthes scabra, an Orphan Legume from the Brazilian Caatinga.</title>
        <authorList>
            <person name="Ferreira-Neto J.R.C."/>
            <person name="da Silva M.D."/>
            <person name="Binneck E."/>
            <person name="de Melo N.F."/>
            <person name="da Silva R.H."/>
            <person name="de Melo A.L.T.M."/>
            <person name="Pandolfi V."/>
            <person name="Bustamante F.O."/>
            <person name="Brasileiro-Vidal A.C."/>
            <person name="Benko-Iseppon A.M."/>
        </authorList>
    </citation>
    <scope>NUCLEOTIDE SEQUENCE [LARGE SCALE GENOMIC DNA]</scope>
    <source>
        <tissue evidence="2">Leaves</tissue>
    </source>
</reference>
<sequence length="369" mass="42379">MVKELKDRLATQAIQLDHDLKTYIHEHYFGPDFHKKNQELNKIKAQLKQIEDDQARRTPQALTIDPLSMYPHPYPTYSPILYPSPPSPTEPSDYSSIFPSFHGLAKYAQPKPPPIQPTGLKTPTPKGPRPRPPWKPEFKNFFPGDTSGVEKEEKEERKNISDRTINLIAQNDATSEEESSTDFSEETSEEDYIADLSAIAMVNPVNEESSDEGRVTDDDDNRQPRQTTPALPQPDFTSSKSGNLFFTFDDIDVDKYRQRMNDFGAWIDTRMTISGMTLPQVHTEFITRMTGNLREWMNGLSEYEKMTLVNGSSENFLGVIHKEFLGTITIIQKRNSQEYYEMKCCSLNRKDLKTHYKRMIGKYYSLGGN</sequence>
<gene>
    <name evidence="2" type="ORF">PIB30_015312</name>
</gene>
<dbReference type="PANTHER" id="PTHR48435:SF1">
    <property type="entry name" value="POLYPROTEIN"/>
    <property type="match status" value="1"/>
</dbReference>
<comment type="caution">
    <text evidence="2">The sequence shown here is derived from an EMBL/GenBank/DDBJ whole genome shotgun (WGS) entry which is preliminary data.</text>
</comment>
<keyword evidence="3" id="KW-1185">Reference proteome</keyword>
<feature type="compositionally biased region" description="Pro residues" evidence="1">
    <location>
        <begin position="125"/>
        <end position="135"/>
    </location>
</feature>
<proteinExistence type="predicted"/>
<name>A0ABU6Q7X0_9FABA</name>
<evidence type="ECO:0000256" key="1">
    <source>
        <dbReference type="SAM" id="MobiDB-lite"/>
    </source>
</evidence>
<feature type="compositionally biased region" description="Basic and acidic residues" evidence="1">
    <location>
        <begin position="148"/>
        <end position="161"/>
    </location>
</feature>
<accession>A0ABU6Q7X0</accession>
<evidence type="ECO:0000313" key="3">
    <source>
        <dbReference type="Proteomes" id="UP001341840"/>
    </source>
</evidence>
<feature type="non-terminal residue" evidence="2">
    <location>
        <position position="369"/>
    </location>
</feature>
<feature type="compositionally biased region" description="Acidic residues" evidence="1">
    <location>
        <begin position="174"/>
        <end position="189"/>
    </location>
</feature>
<dbReference type="Proteomes" id="UP001341840">
    <property type="component" value="Unassembled WGS sequence"/>
</dbReference>